<dbReference type="SMART" id="SM00462">
    <property type="entry name" value="PTB"/>
    <property type="match status" value="1"/>
</dbReference>
<feature type="compositionally biased region" description="Acidic residues" evidence="4">
    <location>
        <begin position="139"/>
        <end position="150"/>
    </location>
</feature>
<dbReference type="FunFam" id="2.30.42.10:FF:000007">
    <property type="entry name" value="Amyloid beta A4 protein-binding family A member"/>
    <property type="match status" value="1"/>
</dbReference>
<feature type="compositionally biased region" description="Acidic residues" evidence="4">
    <location>
        <begin position="122"/>
        <end position="133"/>
    </location>
</feature>
<dbReference type="PANTHER" id="PTHR12345:SF16">
    <property type="entry name" value="X11L, ISOFORM F-RELATED"/>
    <property type="match status" value="1"/>
</dbReference>
<evidence type="ECO:0000259" key="6">
    <source>
        <dbReference type="PROSITE" id="PS50106"/>
    </source>
</evidence>
<dbReference type="RefSeq" id="XP_031572573.1">
    <property type="nucleotide sequence ID" value="XM_031716713.1"/>
</dbReference>
<feature type="domain" description="PDZ" evidence="6">
    <location>
        <begin position="1325"/>
        <end position="1401"/>
    </location>
</feature>
<dbReference type="Pfam" id="PF00595">
    <property type="entry name" value="PDZ"/>
    <property type="match status" value="2"/>
</dbReference>
<feature type="region of interest" description="Disordered" evidence="4">
    <location>
        <begin position="28"/>
        <end position="69"/>
    </location>
</feature>
<dbReference type="Gene3D" id="2.30.42.10">
    <property type="match status" value="2"/>
</dbReference>
<feature type="compositionally biased region" description="Acidic residues" evidence="4">
    <location>
        <begin position="781"/>
        <end position="796"/>
    </location>
</feature>
<dbReference type="CDD" id="cd06720">
    <property type="entry name" value="PDZ1_APBA1_3-like"/>
    <property type="match status" value="1"/>
</dbReference>
<dbReference type="GO" id="GO:0043197">
    <property type="term" value="C:dendritic spine"/>
    <property type="evidence" value="ECO:0007669"/>
    <property type="project" value="TreeGrafter"/>
</dbReference>
<dbReference type="Proteomes" id="UP000515163">
    <property type="component" value="Unplaced"/>
</dbReference>
<dbReference type="InterPro" id="IPR051230">
    <property type="entry name" value="APP-Binding"/>
</dbReference>
<keyword evidence="3" id="KW-0677">Repeat</keyword>
<feature type="compositionally biased region" description="Basic and acidic residues" evidence="4">
    <location>
        <begin position="797"/>
        <end position="813"/>
    </location>
</feature>
<evidence type="ECO:0000313" key="7">
    <source>
        <dbReference type="Proteomes" id="UP000515163"/>
    </source>
</evidence>
<dbReference type="InterPro" id="IPR001478">
    <property type="entry name" value="PDZ"/>
</dbReference>
<dbReference type="CDD" id="cd06793">
    <property type="entry name" value="PDZ2_APBA1_3-like"/>
    <property type="match status" value="1"/>
</dbReference>
<dbReference type="KEGG" id="aten:116306634"/>
<feature type="compositionally biased region" description="Basic and acidic residues" evidence="4">
    <location>
        <begin position="309"/>
        <end position="334"/>
    </location>
</feature>
<evidence type="ECO:0000259" key="5">
    <source>
        <dbReference type="PROSITE" id="PS01179"/>
    </source>
</evidence>
<feature type="compositionally biased region" description="Basic and acidic residues" evidence="4">
    <location>
        <begin position="379"/>
        <end position="389"/>
    </location>
</feature>
<dbReference type="GO" id="GO:0007268">
    <property type="term" value="P:chemical synaptic transmission"/>
    <property type="evidence" value="ECO:0007669"/>
    <property type="project" value="TreeGrafter"/>
</dbReference>
<feature type="compositionally biased region" description="Basic and acidic residues" evidence="4">
    <location>
        <begin position="245"/>
        <end position="301"/>
    </location>
</feature>
<feature type="compositionally biased region" description="Acidic residues" evidence="4">
    <location>
        <begin position="220"/>
        <end position="229"/>
    </location>
</feature>
<reference evidence="8" key="1">
    <citation type="submission" date="2025-08" db="UniProtKB">
        <authorList>
            <consortium name="RefSeq"/>
        </authorList>
    </citation>
    <scope>IDENTIFICATION</scope>
    <source>
        <tissue evidence="8">Tentacle</tissue>
    </source>
</reference>
<evidence type="ECO:0000256" key="1">
    <source>
        <dbReference type="ARBA" id="ARBA00022448"/>
    </source>
</evidence>
<dbReference type="GO" id="GO:0005737">
    <property type="term" value="C:cytoplasm"/>
    <property type="evidence" value="ECO:0007669"/>
    <property type="project" value="TreeGrafter"/>
</dbReference>
<feature type="region of interest" description="Disordered" evidence="4">
    <location>
        <begin position="86"/>
        <end position="850"/>
    </location>
</feature>
<sequence>MADESSDKPCVKKEADFKRILPNNSKEITNITNGDHQVMERERVKKKPGKAVIISGTSTEPPIHDKPIDVSDTSEYVMEYTDIFGSNSASGVVDSEGEVEESSDTEIVGHSKENAHYTKSGDDEEEEEEDEREEPPPLESEDDYEYDDSDLGLSPPPMGSDGSDLDGYVLSSTYTSPAKSLSSVSDNIKGEKEPLFKPKVDRRDSKESDLGYREGPPPLDSEEEPEEEGLMQNGVNHSDLEENYEEKGEGSENEPDIQRDIGSRGNRDTDSGENRDTDSGENRDTDSETERDIQRDIDRDTQPAINHEVNSEINHEIDRPIQRDIDREIDREIEGVMQPESEEELDPDETVEELQENGPEDELDENDEVLVTPETTEGADEHENVERQETFLPFEDEELDLHQEKRVESPVSSISPEPSQIPEGDGYTDSETSEPNQPMMRQETPDIMSDPEAPLLNDDPEPTFVPVIQQLKKNKVSLKEKGNTREKSSLLKSESSEDDGMEPSSGTYGGQTHLSESESESESVTEEVKAAENIKLIESETVGTKYSKDGNVNYKKQINKDNTGMKAAKSPRDTTSNKNTGSKKVNSVDAKKKVPTKQTNDSKANRPKVSAQGRGSSRGSSVENSTEDLTKKASKIAGSIGTERHVRVKQASGMAVKDERPRTKKINQEVRKHAPGLPVKETTSTIRQATGRSKENLNLKEEKKKTRSPVDSGETLAKKTRSEAQDRSRKANVPVKKEERSKENVNATKNETRSKNTRNGDIVKTRPRPKISTKNYVAIGTEDDDEPLEETNELFVDENKTSKTKTLETREISQENAKPKQKPRERSSVKTLKTNEQPVGKGHTKHDRSKHVWLCRDDEIHKLIAQKASLLKEYESGSLAGKHVYHKLHKNKSFSGQKGRHGKEEEPGLDMPEVGFSGNKSKSRSTRPMSEIIGDREPYTSRKRENRRSLQHRYSGSSSEDDDERTNKAAAAKRDKGPSGTFSVGMSSRNFATQKHEDQSDSEHEETCEYCAAEKAAKKAQERDLAWEGPHHPRNLLLGVVYTAKYLGSSQIMSAQSPNRSVRMQQAQEAVGRIKVPEGEDQPTTDVDLFISTERIKVVNSINKEIMMDHALRTVSFIADIGDVLVLMARRPPGDNENILETKPSSTQILASVAKAETDPKMIKITCHVFQAPEAQIIAKSIGQAFNVAYQEFLRTNGISEESVEDAEYNCVLEAQKILGEDLSLLSDASKSREVVVNKKPAESLGIMIVESGWGSMIPTAIIAHLAKEGPAAKSGRLNVGDQILAVNNTSLVGLPLVECQTIIKNSRPGTKVVMKVVSCPPTVQVVVNRPDTKYQLGFSVQNGMICSLMRGSIAERGGVRVGHRIIEINGQSVVATSHQHIVDLLASTTGEIRMKTMPASMYRLLVGLDVPQYI</sequence>
<feature type="compositionally biased region" description="Acidic residues" evidence="4">
    <location>
        <begin position="340"/>
        <end position="368"/>
    </location>
</feature>
<dbReference type="PROSITE" id="PS50106">
    <property type="entry name" value="PDZ"/>
    <property type="match status" value="2"/>
</dbReference>
<dbReference type="InterPro" id="IPR011993">
    <property type="entry name" value="PH-like_dom_sf"/>
</dbReference>
<feature type="compositionally biased region" description="Polar residues" evidence="4">
    <location>
        <begin position="170"/>
        <end position="186"/>
    </location>
</feature>
<dbReference type="InterPro" id="IPR006020">
    <property type="entry name" value="PTB/PI_dom"/>
</dbReference>
<dbReference type="OrthoDB" id="5987010at2759"/>
<evidence type="ECO:0000256" key="2">
    <source>
        <dbReference type="ARBA" id="ARBA00022553"/>
    </source>
</evidence>
<feature type="compositionally biased region" description="Basic and acidic residues" evidence="4">
    <location>
        <begin position="656"/>
        <end position="672"/>
    </location>
</feature>
<dbReference type="InterPro" id="IPR036034">
    <property type="entry name" value="PDZ_sf"/>
</dbReference>
<keyword evidence="1" id="KW-0813">Transport</keyword>
<feature type="compositionally biased region" description="Polar residues" evidence="4">
    <location>
        <begin position="504"/>
        <end position="514"/>
    </location>
</feature>
<feature type="compositionally biased region" description="Basic and acidic residues" evidence="4">
    <location>
        <begin position="107"/>
        <end position="121"/>
    </location>
</feature>
<keyword evidence="2" id="KW-0597">Phosphoprotein</keyword>
<evidence type="ECO:0000256" key="3">
    <source>
        <dbReference type="ARBA" id="ARBA00022737"/>
    </source>
</evidence>
<dbReference type="SUPFAM" id="SSF50729">
    <property type="entry name" value="PH domain-like"/>
    <property type="match status" value="1"/>
</dbReference>
<dbReference type="GO" id="GO:0005886">
    <property type="term" value="C:plasma membrane"/>
    <property type="evidence" value="ECO:0007669"/>
    <property type="project" value="TreeGrafter"/>
</dbReference>
<dbReference type="InParanoid" id="A0A6P8J3I6"/>
<protein>
    <submittedName>
        <fullName evidence="8">Uncharacterized protein LOC116306634 isoform X1</fullName>
    </submittedName>
</protein>
<evidence type="ECO:0000313" key="8">
    <source>
        <dbReference type="RefSeq" id="XP_031572573.1"/>
    </source>
</evidence>
<dbReference type="CDD" id="cd01208">
    <property type="entry name" value="PTB_X11"/>
    <property type="match status" value="1"/>
</dbReference>
<accession>A0A6P8J3I6</accession>
<feature type="compositionally biased region" description="Basic and acidic residues" evidence="4">
    <location>
        <begin position="716"/>
        <end position="743"/>
    </location>
</feature>
<feature type="region of interest" description="Disordered" evidence="4">
    <location>
        <begin position="889"/>
        <end position="987"/>
    </location>
</feature>
<dbReference type="GeneID" id="116306634"/>
<evidence type="ECO:0000256" key="4">
    <source>
        <dbReference type="SAM" id="MobiDB-lite"/>
    </source>
</evidence>
<feature type="compositionally biased region" description="Acidic residues" evidence="4">
    <location>
        <begin position="95"/>
        <end position="104"/>
    </location>
</feature>
<dbReference type="PANTHER" id="PTHR12345">
    <property type="entry name" value="SYNTENIN RELATED"/>
    <property type="match status" value="1"/>
</dbReference>
<organism evidence="7 8">
    <name type="scientific">Actinia tenebrosa</name>
    <name type="common">Australian red waratah sea anemone</name>
    <dbReference type="NCBI Taxonomy" id="6105"/>
    <lineage>
        <taxon>Eukaryota</taxon>
        <taxon>Metazoa</taxon>
        <taxon>Cnidaria</taxon>
        <taxon>Anthozoa</taxon>
        <taxon>Hexacorallia</taxon>
        <taxon>Actiniaria</taxon>
        <taxon>Actiniidae</taxon>
        <taxon>Actinia</taxon>
    </lineage>
</organism>
<keyword evidence="7" id="KW-1185">Reference proteome</keyword>
<proteinExistence type="predicted"/>
<name>A0A6P8J3I6_ACTTE</name>
<dbReference type="PROSITE" id="PS01179">
    <property type="entry name" value="PID"/>
    <property type="match status" value="1"/>
</dbReference>
<dbReference type="Pfam" id="PF00640">
    <property type="entry name" value="PID"/>
    <property type="match status" value="1"/>
</dbReference>
<feature type="compositionally biased region" description="Basic and acidic residues" evidence="4">
    <location>
        <begin position="188"/>
        <end position="212"/>
    </location>
</feature>
<feature type="compositionally biased region" description="Basic and acidic residues" evidence="4">
    <location>
        <begin position="477"/>
        <end position="489"/>
    </location>
</feature>
<dbReference type="Gene3D" id="2.30.29.30">
    <property type="entry name" value="Pleckstrin-homology domain (PH domain)/Phosphotyrosine-binding domain (PTB)"/>
    <property type="match status" value="1"/>
</dbReference>
<dbReference type="SUPFAM" id="SSF50156">
    <property type="entry name" value="PDZ domain-like"/>
    <property type="match status" value="2"/>
</dbReference>
<feature type="compositionally biased region" description="Polar residues" evidence="4">
    <location>
        <begin position="681"/>
        <end position="691"/>
    </location>
</feature>
<feature type="compositionally biased region" description="Basic and acidic residues" evidence="4">
    <location>
        <begin position="933"/>
        <end position="943"/>
    </location>
</feature>
<feature type="compositionally biased region" description="Low complexity" evidence="4">
    <location>
        <begin position="409"/>
        <end position="423"/>
    </location>
</feature>
<dbReference type="SMART" id="SM00228">
    <property type="entry name" value="PDZ"/>
    <property type="match status" value="2"/>
</dbReference>
<gene>
    <name evidence="8" type="primary">LOC116306634</name>
</gene>
<feature type="compositionally biased region" description="Polar residues" evidence="4">
    <location>
        <begin position="573"/>
        <end position="585"/>
    </location>
</feature>
<feature type="compositionally biased region" description="Basic and acidic residues" evidence="4">
    <location>
        <begin position="692"/>
        <end position="704"/>
    </location>
</feature>
<feature type="domain" description="PID" evidence="5">
    <location>
        <begin position="1039"/>
        <end position="1202"/>
    </location>
</feature>
<feature type="domain" description="PDZ" evidence="6">
    <location>
        <begin position="1234"/>
        <end position="1319"/>
    </location>
</feature>
<feature type="compositionally biased region" description="Basic and acidic residues" evidence="4">
    <location>
        <begin position="526"/>
        <end position="538"/>
    </location>
</feature>